<dbReference type="Gene3D" id="3.40.1350.10">
    <property type="match status" value="1"/>
</dbReference>
<dbReference type="EMBL" id="CAJEWN010001880">
    <property type="protein sequence ID" value="CAD2200619.1"/>
    <property type="molecule type" value="Genomic_DNA"/>
</dbReference>
<dbReference type="GO" id="GO:0005634">
    <property type="term" value="C:nucleus"/>
    <property type="evidence" value="ECO:0007669"/>
    <property type="project" value="UniProtKB-ARBA"/>
</dbReference>
<evidence type="ECO:0000256" key="3">
    <source>
        <dbReference type="ARBA" id="ARBA00034031"/>
    </source>
</evidence>
<comment type="caution">
    <text evidence="6">The sequence shown here is derived from an EMBL/GenBank/DDBJ whole genome shotgun (WGS) entry which is preliminary data.</text>
</comment>
<evidence type="ECO:0000259" key="5">
    <source>
        <dbReference type="Pfam" id="PF01974"/>
    </source>
</evidence>
<dbReference type="GO" id="GO:0006388">
    <property type="term" value="P:tRNA splicing, via endonucleolytic cleavage and ligation"/>
    <property type="evidence" value="ECO:0007669"/>
    <property type="project" value="InterPro"/>
</dbReference>
<feature type="region of interest" description="Disordered" evidence="4">
    <location>
        <begin position="1"/>
        <end position="29"/>
    </location>
</feature>
<dbReference type="EC" id="4.6.1.16" evidence="2"/>
<dbReference type="PANTHER" id="PTHR21227">
    <property type="entry name" value="TRNA-SPLICING ENDONUCLEASE SUBUNIT SEN2"/>
    <property type="match status" value="1"/>
</dbReference>
<feature type="domain" description="tRNA intron endonuclease catalytic" evidence="5">
    <location>
        <begin position="176"/>
        <end position="254"/>
    </location>
</feature>
<dbReference type="GO" id="GO:0005737">
    <property type="term" value="C:cytoplasm"/>
    <property type="evidence" value="ECO:0007669"/>
    <property type="project" value="TreeGrafter"/>
</dbReference>
<name>A0A6V7XMT2_MELEN</name>
<accession>A0A6V7XMT2</accession>
<dbReference type="PANTHER" id="PTHR21227:SF0">
    <property type="entry name" value="TRNA-SPLICING ENDONUCLEASE SUBUNIT SEN2"/>
    <property type="match status" value="1"/>
</dbReference>
<feature type="compositionally biased region" description="Basic and acidic residues" evidence="4">
    <location>
        <begin position="9"/>
        <end position="29"/>
    </location>
</feature>
<evidence type="ECO:0000313" key="6">
    <source>
        <dbReference type="EMBL" id="CAD2200619.1"/>
    </source>
</evidence>
<dbReference type="Proteomes" id="UP000580250">
    <property type="component" value="Unassembled WGS sequence"/>
</dbReference>
<proteinExistence type="inferred from homology"/>
<dbReference type="AlphaFoldDB" id="A0A6V7XMT2"/>
<dbReference type="InterPro" id="IPR006676">
    <property type="entry name" value="tRNA_splic"/>
</dbReference>
<dbReference type="CDD" id="cd22363">
    <property type="entry name" value="tRNA-intron_lyase_C"/>
    <property type="match status" value="1"/>
</dbReference>
<reference evidence="6 7" key="1">
    <citation type="submission" date="2020-08" db="EMBL/GenBank/DDBJ databases">
        <authorList>
            <person name="Koutsovoulos G."/>
            <person name="Danchin GJ E."/>
        </authorList>
    </citation>
    <scope>NUCLEOTIDE SEQUENCE [LARGE SCALE GENOMIC DNA]</scope>
</reference>
<dbReference type="SUPFAM" id="SSF53032">
    <property type="entry name" value="tRNA-intron endonuclease catalytic domain-like"/>
    <property type="match status" value="1"/>
</dbReference>
<organism evidence="6 7">
    <name type="scientific">Meloidogyne enterolobii</name>
    <name type="common">Root-knot nematode worm</name>
    <name type="synonym">Meloidogyne mayaguensis</name>
    <dbReference type="NCBI Taxonomy" id="390850"/>
    <lineage>
        <taxon>Eukaryota</taxon>
        <taxon>Metazoa</taxon>
        <taxon>Ecdysozoa</taxon>
        <taxon>Nematoda</taxon>
        <taxon>Chromadorea</taxon>
        <taxon>Rhabditida</taxon>
        <taxon>Tylenchina</taxon>
        <taxon>Tylenchomorpha</taxon>
        <taxon>Tylenchoidea</taxon>
        <taxon>Meloidogynidae</taxon>
        <taxon>Meloidogyninae</taxon>
        <taxon>Meloidogyne</taxon>
    </lineage>
</organism>
<evidence type="ECO:0000256" key="1">
    <source>
        <dbReference type="ARBA" id="ARBA00008078"/>
    </source>
</evidence>
<comment type="catalytic activity">
    <reaction evidence="3">
        <text>pretRNA = a 3'-half-tRNA molecule with a 5'-OH end + a 5'-half-tRNA molecule with a 2',3'-cyclic phosphate end + an intron with a 2',3'-cyclic phosphate and a 5'-hydroxyl terminus.</text>
        <dbReference type="EC" id="4.6.1.16"/>
    </reaction>
</comment>
<comment type="similarity">
    <text evidence="1">Belongs to the tRNA-intron endonuclease family.</text>
</comment>
<dbReference type="Pfam" id="PF01974">
    <property type="entry name" value="tRNA_int_endo"/>
    <property type="match status" value="1"/>
</dbReference>
<dbReference type="GO" id="GO:0000213">
    <property type="term" value="F:tRNA-intron lyase activity"/>
    <property type="evidence" value="ECO:0007669"/>
    <property type="project" value="UniProtKB-EC"/>
</dbReference>
<sequence length="291" mass="33600">MMENISDNETSKESLVKNSPKLESERRKHVKENYQKPIIEPLLDEEEEKYIADLNGMDIIVKLPLHAQRIFSMGNFGTFVGQRMNFANWKCFSSDEQELCEAGTSKESLVKNSSFDSKQKAKEWIDKNTGGGLLHLTPIEAFYLLNELNVIKINGNIPKENEQIFEYFRSIFGPSFVRKFIVYKYFRRLGWIVRDGLTFGVDFLLYKDGIELHHSCAGIKIVSMSDPIITDISISAVQRELNNCKKQLLIAAIDFKILEENVKLADIEMAKIKVLFLNHWNLHKNRAMDLD</sequence>
<dbReference type="InterPro" id="IPR011856">
    <property type="entry name" value="tRNA_endonuc-like_dom_sf"/>
</dbReference>
<evidence type="ECO:0000313" key="7">
    <source>
        <dbReference type="Proteomes" id="UP000580250"/>
    </source>
</evidence>
<evidence type="ECO:0000256" key="2">
    <source>
        <dbReference type="ARBA" id="ARBA00012573"/>
    </source>
</evidence>
<evidence type="ECO:0000256" key="4">
    <source>
        <dbReference type="SAM" id="MobiDB-lite"/>
    </source>
</evidence>
<gene>
    <name evidence="6" type="ORF">MENT_LOCUS54100</name>
</gene>
<dbReference type="InterPro" id="IPR036167">
    <property type="entry name" value="tRNA_intron_Endo_cat-like_sf"/>
</dbReference>
<dbReference type="NCBIfam" id="TIGR00324">
    <property type="entry name" value="endA"/>
    <property type="match status" value="1"/>
</dbReference>
<dbReference type="OrthoDB" id="10249562at2759"/>
<dbReference type="GO" id="GO:0003676">
    <property type="term" value="F:nucleic acid binding"/>
    <property type="evidence" value="ECO:0007669"/>
    <property type="project" value="InterPro"/>
</dbReference>
<dbReference type="InterPro" id="IPR006677">
    <property type="entry name" value="tRNA_intron_Endonuc_cat-like"/>
</dbReference>
<protein>
    <recommendedName>
        <fullName evidence="2">tRNA-intron lyase</fullName>
        <ecNumber evidence="2">4.6.1.16</ecNumber>
    </recommendedName>
</protein>